<keyword evidence="5" id="KW-0046">Antibiotic resistance</keyword>
<dbReference type="OrthoDB" id="5079470at2"/>
<dbReference type="InterPro" id="IPR051784">
    <property type="entry name" value="Nod_factor_ABC_transporter"/>
</dbReference>
<evidence type="ECO:0000256" key="2">
    <source>
        <dbReference type="ARBA" id="ARBA00022692"/>
    </source>
</evidence>
<evidence type="ECO:0000256" key="3">
    <source>
        <dbReference type="ARBA" id="ARBA00022989"/>
    </source>
</evidence>
<dbReference type="InterPro" id="IPR000412">
    <property type="entry name" value="ABC_2_transport"/>
</dbReference>
<dbReference type="STRING" id="52770.BSZ40_03435"/>
<feature type="domain" description="ABC transmembrane type-2" evidence="7">
    <location>
        <begin position="20"/>
        <end position="246"/>
    </location>
</feature>
<reference evidence="9" key="1">
    <citation type="submission" date="2016-12" db="EMBL/GenBank/DDBJ databases">
        <authorList>
            <person name="Meng X."/>
        </authorList>
    </citation>
    <scope>NUCLEOTIDE SEQUENCE [LARGE SCALE GENOMIC DNA]</scope>
    <source>
        <strain evidence="9">DSM 20732</strain>
    </source>
</reference>
<gene>
    <name evidence="8" type="ORF">BSZ40_03435</name>
</gene>
<keyword evidence="3 6" id="KW-1133">Transmembrane helix</keyword>
<feature type="transmembrane region" description="Helical" evidence="6">
    <location>
        <begin position="51"/>
        <end position="77"/>
    </location>
</feature>
<comment type="caution">
    <text evidence="8">The sequence shown here is derived from an EMBL/GenBank/DDBJ whole genome shotgun (WGS) entry which is preliminary data.</text>
</comment>
<accession>A0A1Q5PWQ9</accession>
<dbReference type="EMBL" id="MQVS01000003">
    <property type="protein sequence ID" value="OKL51997.1"/>
    <property type="molecule type" value="Genomic_DNA"/>
</dbReference>
<dbReference type="GO" id="GO:0043190">
    <property type="term" value="C:ATP-binding cassette (ABC) transporter complex"/>
    <property type="evidence" value="ECO:0007669"/>
    <property type="project" value="InterPro"/>
</dbReference>
<dbReference type="Proteomes" id="UP000185612">
    <property type="component" value="Unassembled WGS sequence"/>
</dbReference>
<evidence type="ECO:0000256" key="4">
    <source>
        <dbReference type="ARBA" id="ARBA00023136"/>
    </source>
</evidence>
<feature type="transmembrane region" description="Helical" evidence="6">
    <location>
        <begin position="133"/>
        <end position="155"/>
    </location>
</feature>
<dbReference type="PANTHER" id="PTHR43229:SF2">
    <property type="entry name" value="NODULATION PROTEIN J"/>
    <property type="match status" value="1"/>
</dbReference>
<dbReference type="InterPro" id="IPR047817">
    <property type="entry name" value="ABC2_TM_bact-type"/>
</dbReference>
<dbReference type="InterPro" id="IPR013525">
    <property type="entry name" value="ABC2_TM"/>
</dbReference>
<sequence length="250" mass="26558">MSSFWAVTRASFAELRRDPLATFFSLIFPLFFLVMFWFLPSSPDAMGRPVSGIALGVPAVLTFALLNLGTIGTAAVLTQTRKDGALRSLGMTPLRREVYLLGQVPGRAVLAVAMALLLVAVAAGTGVLDLGRWWWAVLGLVWGLACSLALGLAAAARTTNVQLVGAVSGLACPVLLMVCGVFLPLHILPAAVGTVARFLPFTYVGDWLRAGLTGQALQFSWLAGLAVCTVWTGLGALAAWYFFRWEGGRS</sequence>
<dbReference type="PANTHER" id="PTHR43229">
    <property type="entry name" value="NODULATION PROTEIN J"/>
    <property type="match status" value="1"/>
</dbReference>
<keyword evidence="4 6" id="KW-0472">Membrane</keyword>
<evidence type="ECO:0000256" key="5">
    <source>
        <dbReference type="ARBA" id="ARBA00023251"/>
    </source>
</evidence>
<keyword evidence="6" id="KW-0813">Transport</keyword>
<evidence type="ECO:0000313" key="9">
    <source>
        <dbReference type="Proteomes" id="UP000185612"/>
    </source>
</evidence>
<dbReference type="RefSeq" id="WP_073823376.1">
    <property type="nucleotide sequence ID" value="NZ_JAUNKL010000012.1"/>
</dbReference>
<keyword evidence="9" id="KW-1185">Reference proteome</keyword>
<dbReference type="GO" id="GO:0140359">
    <property type="term" value="F:ABC-type transporter activity"/>
    <property type="evidence" value="ECO:0007669"/>
    <property type="project" value="InterPro"/>
</dbReference>
<dbReference type="GO" id="GO:0046677">
    <property type="term" value="P:response to antibiotic"/>
    <property type="evidence" value="ECO:0007669"/>
    <property type="project" value="UniProtKB-KW"/>
</dbReference>
<evidence type="ECO:0000256" key="6">
    <source>
        <dbReference type="RuleBase" id="RU361157"/>
    </source>
</evidence>
<feature type="transmembrane region" description="Helical" evidence="6">
    <location>
        <begin position="98"/>
        <end position="121"/>
    </location>
</feature>
<keyword evidence="2 6" id="KW-0812">Transmembrane</keyword>
<organism evidence="8 9">
    <name type="scientific">Buchananella hordeovulneris</name>
    <dbReference type="NCBI Taxonomy" id="52770"/>
    <lineage>
        <taxon>Bacteria</taxon>
        <taxon>Bacillati</taxon>
        <taxon>Actinomycetota</taxon>
        <taxon>Actinomycetes</taxon>
        <taxon>Actinomycetales</taxon>
        <taxon>Actinomycetaceae</taxon>
        <taxon>Buchananella</taxon>
    </lineage>
</organism>
<comment type="similarity">
    <text evidence="6">Belongs to the ABC-2 integral membrane protein family.</text>
</comment>
<feature type="transmembrane region" description="Helical" evidence="6">
    <location>
        <begin position="20"/>
        <end position="39"/>
    </location>
</feature>
<protein>
    <recommendedName>
        <fullName evidence="6">Transport permease protein</fullName>
    </recommendedName>
</protein>
<dbReference type="PROSITE" id="PS51012">
    <property type="entry name" value="ABC_TM2"/>
    <property type="match status" value="1"/>
</dbReference>
<feature type="transmembrane region" description="Helical" evidence="6">
    <location>
        <begin position="219"/>
        <end position="243"/>
    </location>
</feature>
<name>A0A1Q5PWQ9_9ACTO</name>
<dbReference type="AlphaFoldDB" id="A0A1Q5PWQ9"/>
<evidence type="ECO:0000256" key="1">
    <source>
        <dbReference type="ARBA" id="ARBA00004141"/>
    </source>
</evidence>
<comment type="subcellular location">
    <subcellularLocation>
        <location evidence="6">Cell membrane</location>
        <topology evidence="6">Multi-pass membrane protein</topology>
    </subcellularLocation>
    <subcellularLocation>
        <location evidence="1">Membrane</location>
        <topology evidence="1">Multi-pass membrane protein</topology>
    </subcellularLocation>
</comment>
<dbReference type="PIRSF" id="PIRSF006648">
    <property type="entry name" value="DrrB"/>
    <property type="match status" value="1"/>
</dbReference>
<dbReference type="Pfam" id="PF01061">
    <property type="entry name" value="ABC2_membrane"/>
    <property type="match status" value="1"/>
</dbReference>
<feature type="transmembrane region" description="Helical" evidence="6">
    <location>
        <begin position="167"/>
        <end position="199"/>
    </location>
</feature>
<keyword evidence="6" id="KW-1003">Cell membrane</keyword>
<evidence type="ECO:0000259" key="7">
    <source>
        <dbReference type="PROSITE" id="PS51012"/>
    </source>
</evidence>
<evidence type="ECO:0000313" key="8">
    <source>
        <dbReference type="EMBL" id="OKL51997.1"/>
    </source>
</evidence>
<proteinExistence type="inferred from homology"/>